<evidence type="ECO:0000313" key="1">
    <source>
        <dbReference type="EMBL" id="MCM4080411.1"/>
    </source>
</evidence>
<gene>
    <name evidence="1" type="ORF">LXN57_22780</name>
</gene>
<reference evidence="1 2" key="1">
    <citation type="submission" date="2022-06" db="EMBL/GenBank/DDBJ databases">
        <title>Actinoplanes abujensis sp. nov., isolated from Nigerian arid soil.</title>
        <authorList>
            <person name="Ding P."/>
        </authorList>
    </citation>
    <scope>NUCLEOTIDE SEQUENCE [LARGE SCALE GENOMIC DNA]</scope>
    <source>
        <strain evidence="2">TRM88002</strain>
    </source>
</reference>
<keyword evidence="2" id="KW-1185">Reference proteome</keyword>
<protein>
    <submittedName>
        <fullName evidence="1">Uncharacterized protein</fullName>
    </submittedName>
</protein>
<sequence>MSLTGDRAELADALSEIEGVKGYKYRPNAMNTGDAWPLLQSLDNPEAGAFEATWRIAVILPSDEVKASEWFDSHHEPIADGLADFGFVDRIEPGLVQTEAGDLQAMFLLVRREA</sequence>
<organism evidence="1 2">
    <name type="scientific">Paractinoplanes hotanensis</name>
    <dbReference type="NCBI Taxonomy" id="2906497"/>
    <lineage>
        <taxon>Bacteria</taxon>
        <taxon>Bacillati</taxon>
        <taxon>Actinomycetota</taxon>
        <taxon>Actinomycetes</taxon>
        <taxon>Micromonosporales</taxon>
        <taxon>Micromonosporaceae</taxon>
        <taxon>Paractinoplanes</taxon>
    </lineage>
</organism>
<evidence type="ECO:0000313" key="2">
    <source>
        <dbReference type="Proteomes" id="UP001523216"/>
    </source>
</evidence>
<name>A0ABT0Y323_9ACTN</name>
<dbReference type="EMBL" id="JAMQOL010000031">
    <property type="protein sequence ID" value="MCM4080411.1"/>
    <property type="molecule type" value="Genomic_DNA"/>
</dbReference>
<dbReference type="RefSeq" id="WP_251800201.1">
    <property type="nucleotide sequence ID" value="NZ_JAMQOL010000031.1"/>
</dbReference>
<accession>A0ABT0Y323</accession>
<proteinExistence type="predicted"/>
<comment type="caution">
    <text evidence="1">The sequence shown here is derived from an EMBL/GenBank/DDBJ whole genome shotgun (WGS) entry which is preliminary data.</text>
</comment>
<dbReference type="Proteomes" id="UP001523216">
    <property type="component" value="Unassembled WGS sequence"/>
</dbReference>